<feature type="transmembrane region" description="Helical" evidence="2">
    <location>
        <begin position="346"/>
        <end position="369"/>
    </location>
</feature>
<reference evidence="3 4" key="1">
    <citation type="journal article" date="2019" name="Int. J. Syst. Evol. Microbiol.">
        <title>The Global Catalogue of Microorganisms (GCM) 10K type strain sequencing project: providing services to taxonomists for standard genome sequencing and annotation.</title>
        <authorList>
            <consortium name="The Broad Institute Genomics Platform"/>
            <consortium name="The Broad Institute Genome Sequencing Center for Infectious Disease"/>
            <person name="Wu L."/>
            <person name="Ma J."/>
        </authorList>
    </citation>
    <scope>NUCLEOTIDE SEQUENCE [LARGE SCALE GENOMIC DNA]</scope>
    <source>
        <strain evidence="3 4">CGMCC 1.12125</strain>
    </source>
</reference>
<feature type="region of interest" description="Disordered" evidence="1">
    <location>
        <begin position="96"/>
        <end position="181"/>
    </location>
</feature>
<evidence type="ECO:0000256" key="2">
    <source>
        <dbReference type="SAM" id="Phobius"/>
    </source>
</evidence>
<evidence type="ECO:0000313" key="3">
    <source>
        <dbReference type="EMBL" id="MFD1586101.1"/>
    </source>
</evidence>
<name>A0ABD6C7G6_9EURY</name>
<protein>
    <submittedName>
        <fullName evidence="3">Uncharacterized protein</fullName>
    </submittedName>
</protein>
<comment type="caution">
    <text evidence="3">The sequence shown here is derived from an EMBL/GenBank/DDBJ whole genome shotgun (WGS) entry which is preliminary data.</text>
</comment>
<feature type="compositionally biased region" description="Polar residues" evidence="1">
    <location>
        <begin position="131"/>
        <end position="164"/>
    </location>
</feature>
<evidence type="ECO:0000256" key="1">
    <source>
        <dbReference type="SAM" id="MobiDB-lite"/>
    </source>
</evidence>
<dbReference type="RefSeq" id="WP_247376543.1">
    <property type="nucleotide sequence ID" value="NZ_JALLGV010000002.1"/>
</dbReference>
<gene>
    <name evidence="3" type="ORF">ACFR9U_03840</name>
</gene>
<dbReference type="Proteomes" id="UP001597119">
    <property type="component" value="Unassembled WGS sequence"/>
</dbReference>
<feature type="transmembrane region" description="Helical" evidence="2">
    <location>
        <begin position="422"/>
        <end position="443"/>
    </location>
</feature>
<accession>A0ABD6C7G6</accession>
<dbReference type="AlphaFoldDB" id="A0ABD6C7G6"/>
<evidence type="ECO:0000313" key="4">
    <source>
        <dbReference type="Proteomes" id="UP001597119"/>
    </source>
</evidence>
<feature type="transmembrane region" description="Helical" evidence="2">
    <location>
        <begin position="304"/>
        <end position="325"/>
    </location>
</feature>
<keyword evidence="2" id="KW-0472">Membrane</keyword>
<organism evidence="3 4">
    <name type="scientific">Halorientalis brevis</name>
    <dbReference type="NCBI Taxonomy" id="1126241"/>
    <lineage>
        <taxon>Archaea</taxon>
        <taxon>Methanobacteriati</taxon>
        <taxon>Methanobacteriota</taxon>
        <taxon>Stenosarchaea group</taxon>
        <taxon>Halobacteria</taxon>
        <taxon>Halobacteriales</taxon>
        <taxon>Haloarculaceae</taxon>
        <taxon>Halorientalis</taxon>
    </lineage>
</organism>
<dbReference type="EMBL" id="JBHUDJ010000002">
    <property type="protein sequence ID" value="MFD1586101.1"/>
    <property type="molecule type" value="Genomic_DNA"/>
</dbReference>
<feature type="transmembrane region" description="Helical" evidence="2">
    <location>
        <begin position="485"/>
        <end position="504"/>
    </location>
</feature>
<sequence length="505" mass="54335">MVSRRQLIVIGFVAFSISYVAAGGLGLPTANPTPTERDMSDAKLVQPVANGSYLWPYTSRRKATSGRTLAINLVIHGDDERVKTVLTEQTTLDWELTVPTNNSTQRPRNETVPAGNETNSSTAQPAEAEGNPTTPARTVTGTGEQTDANGSARGTVSTPATQTGAGAESNATNGTSGGNTTEVQSIRIDDAAITWNDAHGSTRYSYVDARPQGGQAGWLDESYQIHAGDYFGSRHHIRAYTVPATDWTAIQIHQEYWDWFRLRHTVTDIRDSRHALESDFLEQPYVTDVRREYYGVNGGWNDGWLSEIVLGPGLAVVLLFGFVSTETRRELRRDGRLVLGWLRENVRGIVLATVLAGQYLGVRSAAILLESVNPELDPRTYIVVLYPAIAVGLPIVAFVFAQPFGATSRFTRLQRIARWLGPPIGALPALGFTVVGLGGAFVLDFGGLGITSIPVQLALHRIGLAVALGLIAAGATRIDERGGGLLLVGVAGWLAGLAMPLFGYL</sequence>
<proteinExistence type="predicted"/>
<feature type="compositionally biased region" description="Polar residues" evidence="1">
    <location>
        <begin position="96"/>
        <end position="106"/>
    </location>
</feature>
<feature type="transmembrane region" description="Helical" evidence="2">
    <location>
        <begin position="455"/>
        <end position="473"/>
    </location>
</feature>
<keyword evidence="2" id="KW-1133">Transmembrane helix</keyword>
<feature type="transmembrane region" description="Helical" evidence="2">
    <location>
        <begin position="381"/>
        <end position="401"/>
    </location>
</feature>
<keyword evidence="4" id="KW-1185">Reference proteome</keyword>
<keyword evidence="2" id="KW-0812">Transmembrane</keyword>
<feature type="compositionally biased region" description="Low complexity" evidence="1">
    <location>
        <begin position="169"/>
        <end position="181"/>
    </location>
</feature>